<dbReference type="Gene3D" id="3.30.460.10">
    <property type="entry name" value="Beta Polymerase, domain 2"/>
    <property type="match status" value="1"/>
</dbReference>
<comment type="caution">
    <text evidence="3">The sequence shown here is derived from an EMBL/GenBank/DDBJ whole genome shotgun (WGS) entry which is preliminary data.</text>
</comment>
<dbReference type="GO" id="GO:0005730">
    <property type="term" value="C:nucleolus"/>
    <property type="evidence" value="ECO:0007669"/>
    <property type="project" value="TreeGrafter"/>
</dbReference>
<dbReference type="EMBL" id="JAJGCB010000028">
    <property type="protein sequence ID" value="KAJ8987097.1"/>
    <property type="molecule type" value="Genomic_DNA"/>
</dbReference>
<evidence type="ECO:0000259" key="2">
    <source>
        <dbReference type="Pfam" id="PF22600"/>
    </source>
</evidence>
<dbReference type="PANTHER" id="PTHR23092:SF50">
    <property type="entry name" value="MTF2-LIKE C-TERMINAL DOMAIN-CONTAINING PROTEIN"/>
    <property type="match status" value="1"/>
</dbReference>
<name>A0AAN6EKP5_EXODE</name>
<evidence type="ECO:0000313" key="3">
    <source>
        <dbReference type="EMBL" id="KAJ8987097.1"/>
    </source>
</evidence>
<dbReference type="AlphaFoldDB" id="A0AAN6EKP5"/>
<protein>
    <recommendedName>
        <fullName evidence="2">Poly(A) RNA polymerase mitochondrial-like central palm domain-containing protein</fullName>
    </recommendedName>
</protein>
<evidence type="ECO:0000256" key="1">
    <source>
        <dbReference type="SAM" id="MobiDB-lite"/>
    </source>
</evidence>
<feature type="compositionally biased region" description="Polar residues" evidence="1">
    <location>
        <begin position="115"/>
        <end position="135"/>
    </location>
</feature>
<dbReference type="InterPro" id="IPR043519">
    <property type="entry name" value="NT_sf"/>
</dbReference>
<dbReference type="InterPro" id="IPR054708">
    <property type="entry name" value="MTPAP-like_central"/>
</dbReference>
<proteinExistence type="predicted"/>
<feature type="domain" description="Poly(A) RNA polymerase mitochondrial-like central palm" evidence="2">
    <location>
        <begin position="213"/>
        <end position="344"/>
    </location>
</feature>
<gene>
    <name evidence="3" type="ORF">HRR80_008840</name>
</gene>
<accession>A0AAN6EKP5</accession>
<dbReference type="GO" id="GO:0003729">
    <property type="term" value="F:mRNA binding"/>
    <property type="evidence" value="ECO:0007669"/>
    <property type="project" value="TreeGrafter"/>
</dbReference>
<dbReference type="GO" id="GO:0010605">
    <property type="term" value="P:negative regulation of macromolecule metabolic process"/>
    <property type="evidence" value="ECO:0007669"/>
    <property type="project" value="UniProtKB-ARBA"/>
</dbReference>
<dbReference type="GO" id="GO:0031123">
    <property type="term" value="P:RNA 3'-end processing"/>
    <property type="evidence" value="ECO:0007669"/>
    <property type="project" value="TreeGrafter"/>
</dbReference>
<dbReference type="GO" id="GO:0043634">
    <property type="term" value="P:polyadenylation-dependent ncRNA catabolic process"/>
    <property type="evidence" value="ECO:0007669"/>
    <property type="project" value="TreeGrafter"/>
</dbReference>
<organism evidence="3 4">
    <name type="scientific">Exophiala dermatitidis</name>
    <name type="common">Black yeast-like fungus</name>
    <name type="synonym">Wangiella dermatitidis</name>
    <dbReference type="NCBI Taxonomy" id="5970"/>
    <lineage>
        <taxon>Eukaryota</taxon>
        <taxon>Fungi</taxon>
        <taxon>Dikarya</taxon>
        <taxon>Ascomycota</taxon>
        <taxon>Pezizomycotina</taxon>
        <taxon>Eurotiomycetes</taxon>
        <taxon>Chaetothyriomycetidae</taxon>
        <taxon>Chaetothyriales</taxon>
        <taxon>Herpotrichiellaceae</taxon>
        <taxon>Exophiala</taxon>
    </lineage>
</organism>
<sequence length="584" mass="65737">MPLIRLCSRTWVVLPHHNASVTVALATLQRTAASRRCSWQWSVTQKIPFSTGRAALGDQQRPLRTTDPDIDINSLRNTLQAVREANRASLAVRKGSQTGRAAKVRRRPRSRFAQAETSADSQPQLRRSFDHSSQYVNEEKRKRTVKKVEVLATTSDHSITGTTELDEDVGTIRELTSFWRPADEDRTLPARLRLPWLVNLPESTGWTSAIDRLSAEIRAFEQYVTPSEEEQLVVETALQDLTQAIKYTDHDLDVDVIGSRATGIADPLSDLDINVWKPRTPATMSKPKTPVQILALLEKAFRGTHEKIKLGFRPVEVIYNLRTARVPILLCRHKFSGLSIQIQCTPPTYDSTEYVKAFLREYPTLKSLFKVLKQLLLMRGLTVGSHGGLTSYPLLNMIVAALKFSEGQIHPSDAGKQLLFFLDMYSEMDFSSQGISTRPLQFFPKRTSGRHGRHKATVSSGQTPSLSELFPQELAGQRKMTLHRGKAAYLMTLQDPANPFNDVGRSAYMIKDVQATLISVRSNLNQAIKEWDQSSPDFKTQQGSPRPQALLESCLGADYRIYEQERGDMKALGRQLLISTKVQR</sequence>
<dbReference type="PANTHER" id="PTHR23092">
    <property type="entry name" value="POLY(A) RNA POLYMERASE"/>
    <property type="match status" value="1"/>
</dbReference>
<dbReference type="Pfam" id="PF22600">
    <property type="entry name" value="MTPAP-like_central"/>
    <property type="match status" value="1"/>
</dbReference>
<dbReference type="SUPFAM" id="SSF81301">
    <property type="entry name" value="Nucleotidyltransferase"/>
    <property type="match status" value="1"/>
</dbReference>
<dbReference type="InterPro" id="IPR045862">
    <property type="entry name" value="Trf4-like"/>
</dbReference>
<reference evidence="3" key="1">
    <citation type="submission" date="2023-01" db="EMBL/GenBank/DDBJ databases">
        <title>Exophiala dermititidis isolated from Cystic Fibrosis Patient.</title>
        <authorList>
            <person name="Kurbessoian T."/>
            <person name="Crocker A."/>
            <person name="Murante D."/>
            <person name="Hogan D.A."/>
            <person name="Stajich J.E."/>
        </authorList>
    </citation>
    <scope>NUCLEOTIDE SEQUENCE</scope>
    <source>
        <strain evidence="3">Ex8</strain>
    </source>
</reference>
<evidence type="ECO:0000313" key="4">
    <source>
        <dbReference type="Proteomes" id="UP001161757"/>
    </source>
</evidence>
<feature type="region of interest" description="Disordered" evidence="1">
    <location>
        <begin position="90"/>
        <end position="140"/>
    </location>
</feature>
<dbReference type="Gene3D" id="1.10.1410.10">
    <property type="match status" value="1"/>
</dbReference>
<dbReference type="Proteomes" id="UP001161757">
    <property type="component" value="Unassembled WGS sequence"/>
</dbReference>
<dbReference type="SUPFAM" id="SSF81631">
    <property type="entry name" value="PAP/OAS1 substrate-binding domain"/>
    <property type="match status" value="1"/>
</dbReference>
<dbReference type="GO" id="GO:0031499">
    <property type="term" value="C:TRAMP complex"/>
    <property type="evidence" value="ECO:0007669"/>
    <property type="project" value="TreeGrafter"/>
</dbReference>
<dbReference type="GO" id="GO:1990817">
    <property type="term" value="F:poly(A) RNA polymerase activity"/>
    <property type="evidence" value="ECO:0007669"/>
    <property type="project" value="InterPro"/>
</dbReference>